<evidence type="ECO:0000256" key="15">
    <source>
        <dbReference type="ARBA" id="ARBA00023027"/>
    </source>
</evidence>
<dbReference type="SUPFAM" id="SSF56796">
    <property type="entry name" value="Dehydroquinate synthase-like"/>
    <property type="match status" value="1"/>
</dbReference>
<feature type="domain" description="3-dehydroquinate synthase C-terminal" evidence="21">
    <location>
        <begin position="193"/>
        <end position="342"/>
    </location>
</feature>
<dbReference type="Pfam" id="PF24621">
    <property type="entry name" value="DHQS_C"/>
    <property type="match status" value="1"/>
</dbReference>
<evidence type="ECO:0000256" key="12">
    <source>
        <dbReference type="ARBA" id="ARBA00022723"/>
    </source>
</evidence>
<evidence type="ECO:0000259" key="21">
    <source>
        <dbReference type="Pfam" id="PF24621"/>
    </source>
</evidence>
<comment type="caution">
    <text evidence="19">Lacks conserved residue(s) required for the propagation of feature annotation.</text>
</comment>
<evidence type="ECO:0000256" key="13">
    <source>
        <dbReference type="ARBA" id="ARBA00022741"/>
    </source>
</evidence>
<evidence type="ECO:0000256" key="19">
    <source>
        <dbReference type="HAMAP-Rule" id="MF_00110"/>
    </source>
</evidence>
<keyword evidence="17 19" id="KW-0456">Lyase</keyword>
<evidence type="ECO:0000256" key="4">
    <source>
        <dbReference type="ARBA" id="ARBA00003485"/>
    </source>
</evidence>
<evidence type="ECO:0000256" key="8">
    <source>
        <dbReference type="ARBA" id="ARBA00013031"/>
    </source>
</evidence>
<feature type="binding site" evidence="19">
    <location>
        <position position="278"/>
    </location>
    <ligand>
        <name>Zn(2+)</name>
        <dbReference type="ChEBI" id="CHEBI:29105"/>
    </ligand>
</feature>
<dbReference type="Gene3D" id="3.40.50.1970">
    <property type="match status" value="1"/>
</dbReference>
<keyword evidence="23" id="KW-1185">Reference proteome</keyword>
<keyword evidence="10 19" id="KW-0963">Cytoplasm</keyword>
<gene>
    <name evidence="19 22" type="primary">aroB</name>
    <name evidence="22" type="ORF">HME9302_00835</name>
</gene>
<evidence type="ECO:0000313" key="23">
    <source>
        <dbReference type="Proteomes" id="UP000253727"/>
    </source>
</evidence>
<dbReference type="InterPro" id="IPR050071">
    <property type="entry name" value="Dehydroquinate_synthase"/>
</dbReference>
<dbReference type="InterPro" id="IPR030960">
    <property type="entry name" value="DHQS/DOIS_N"/>
</dbReference>
<dbReference type="GO" id="GO:0008652">
    <property type="term" value="P:amino acid biosynthetic process"/>
    <property type="evidence" value="ECO:0007669"/>
    <property type="project" value="UniProtKB-KW"/>
</dbReference>
<feature type="binding site" evidence="19">
    <location>
        <position position="154"/>
    </location>
    <ligand>
        <name>NAD(+)</name>
        <dbReference type="ChEBI" id="CHEBI:57540"/>
    </ligand>
</feature>
<comment type="subcellular location">
    <subcellularLocation>
        <location evidence="5 19">Cytoplasm</location>
    </subcellularLocation>
</comment>
<dbReference type="InterPro" id="IPR016037">
    <property type="entry name" value="DHQ_synth_AroB"/>
</dbReference>
<keyword evidence="12 19" id="KW-0479">Metal-binding</keyword>
<dbReference type="EMBL" id="QBKA01000002">
    <property type="protein sequence ID" value="RDC59645.1"/>
    <property type="molecule type" value="Genomic_DNA"/>
</dbReference>
<accession>A0A369Q7Z2</accession>
<dbReference type="PANTHER" id="PTHR43622:SF7">
    <property type="entry name" value="3-DEHYDROQUINATE SYNTHASE, CHLOROPLASTIC"/>
    <property type="match status" value="1"/>
</dbReference>
<dbReference type="GO" id="GO:0005737">
    <property type="term" value="C:cytoplasm"/>
    <property type="evidence" value="ECO:0007669"/>
    <property type="project" value="UniProtKB-SubCell"/>
</dbReference>
<evidence type="ECO:0000259" key="20">
    <source>
        <dbReference type="Pfam" id="PF01761"/>
    </source>
</evidence>
<evidence type="ECO:0000256" key="18">
    <source>
        <dbReference type="ARBA" id="ARBA00023285"/>
    </source>
</evidence>
<keyword evidence="15 19" id="KW-0520">NAD</keyword>
<evidence type="ECO:0000256" key="11">
    <source>
        <dbReference type="ARBA" id="ARBA00022605"/>
    </source>
</evidence>
<evidence type="ECO:0000256" key="3">
    <source>
        <dbReference type="ARBA" id="ARBA00001947"/>
    </source>
</evidence>
<feature type="binding site" evidence="19">
    <location>
        <position position="196"/>
    </location>
    <ligand>
        <name>Zn(2+)</name>
        <dbReference type="ChEBI" id="CHEBI:29105"/>
    </ligand>
</feature>
<evidence type="ECO:0000256" key="17">
    <source>
        <dbReference type="ARBA" id="ARBA00023239"/>
    </source>
</evidence>
<keyword evidence="16 19" id="KW-0057">Aromatic amino acid biosynthesis</keyword>
<reference evidence="22 23" key="1">
    <citation type="submission" date="2018-04" db="EMBL/GenBank/DDBJ databases">
        <title>Altererythrobacter sp. HME9302 genome sequencing and assembly.</title>
        <authorList>
            <person name="Kang H."/>
            <person name="Kim H."/>
            <person name="Joh K."/>
        </authorList>
    </citation>
    <scope>NUCLEOTIDE SEQUENCE [LARGE SCALE GENOMIC DNA]</scope>
    <source>
        <strain evidence="22 23">HME9302</strain>
    </source>
</reference>
<dbReference type="UniPathway" id="UPA00053">
    <property type="reaction ID" value="UER00085"/>
</dbReference>
<keyword evidence="13 19" id="KW-0547">Nucleotide-binding</keyword>
<comment type="cofactor">
    <cofactor evidence="3">
        <name>Zn(2+)</name>
        <dbReference type="ChEBI" id="CHEBI:29105"/>
    </cofactor>
</comment>
<comment type="cofactor">
    <cofactor evidence="19">
        <name>Co(2+)</name>
        <dbReference type="ChEBI" id="CHEBI:48828"/>
    </cofactor>
    <cofactor evidence="19">
        <name>Zn(2+)</name>
        <dbReference type="ChEBI" id="CHEBI:29105"/>
    </cofactor>
    <text evidence="19">Binds 1 divalent metal cation per subunit. Can use either Co(2+) or Zn(2+).</text>
</comment>
<dbReference type="Proteomes" id="UP000253727">
    <property type="component" value="Unassembled WGS sequence"/>
</dbReference>
<dbReference type="NCBIfam" id="TIGR01357">
    <property type="entry name" value="aroB"/>
    <property type="match status" value="1"/>
</dbReference>
<dbReference type="HAMAP" id="MF_00110">
    <property type="entry name" value="DHQ_synthase"/>
    <property type="match status" value="1"/>
</dbReference>
<dbReference type="Pfam" id="PF01761">
    <property type="entry name" value="DHQ_synthase"/>
    <property type="match status" value="1"/>
</dbReference>
<comment type="pathway">
    <text evidence="6 19">Metabolic intermediate biosynthesis; chorismate biosynthesis; chorismate from D-erythrose 4-phosphate and phosphoenolpyruvate: step 2/7.</text>
</comment>
<sequence>MAVNTDQGSSQMSIVDVALAGRSYQVLIGGGLLDRIGELAGSFLRKKTVPVVADANARAAHGARLERALEAAGKSVVWYDVEPGEASKSWDGLQRLTDWMLRIGVERNDNVIAFGGGVVGDLTGFACAILKRGCGFIQLPTTLLAQVDSSVGGKTAINTAAGKNLIGAFHQPSLVLADIDCLKTLPDREMRAGYAEVLKYGVLGDAAFFDWCSQNGAPVLAHDAVAVREAVSSCVAAKARIVAEDERETSGTRALLNLGHTFGHALEAKTGFGDRLLHGEGVALGMVLAARYSARRGHLGIDEAERVARQTALAGLPSDLSALGLTADGGQLVDHMLHDKKMDAGTLPFILLSGIGEAFLARDVELADVAAFLDEQLRAH</sequence>
<dbReference type="InterPro" id="IPR030963">
    <property type="entry name" value="DHQ_synth_fam"/>
</dbReference>
<comment type="cofactor">
    <cofactor evidence="2 19">
        <name>NAD(+)</name>
        <dbReference type="ChEBI" id="CHEBI:57540"/>
    </cofactor>
</comment>
<dbReference type="PANTHER" id="PTHR43622">
    <property type="entry name" value="3-DEHYDROQUINATE SYNTHASE"/>
    <property type="match status" value="1"/>
</dbReference>
<comment type="catalytic activity">
    <reaction evidence="1 19">
        <text>7-phospho-2-dehydro-3-deoxy-D-arabino-heptonate = 3-dehydroquinate + phosphate</text>
        <dbReference type="Rhea" id="RHEA:21968"/>
        <dbReference type="ChEBI" id="CHEBI:32364"/>
        <dbReference type="ChEBI" id="CHEBI:43474"/>
        <dbReference type="ChEBI" id="CHEBI:58394"/>
        <dbReference type="EC" id="4.2.3.4"/>
    </reaction>
</comment>
<dbReference type="CDD" id="cd08195">
    <property type="entry name" value="DHQS"/>
    <property type="match status" value="1"/>
</dbReference>
<dbReference type="InterPro" id="IPR056179">
    <property type="entry name" value="DHQS_C"/>
</dbReference>
<dbReference type="AlphaFoldDB" id="A0A369Q7Z2"/>
<evidence type="ECO:0000313" key="22">
    <source>
        <dbReference type="EMBL" id="RDC59645.1"/>
    </source>
</evidence>
<feature type="domain" description="3-dehydroquinate synthase N-terminal" evidence="20">
    <location>
        <begin position="80"/>
        <end position="191"/>
    </location>
</feature>
<evidence type="ECO:0000256" key="16">
    <source>
        <dbReference type="ARBA" id="ARBA00023141"/>
    </source>
</evidence>
<evidence type="ECO:0000256" key="5">
    <source>
        <dbReference type="ARBA" id="ARBA00004496"/>
    </source>
</evidence>
<dbReference type="Gene3D" id="1.20.1090.10">
    <property type="entry name" value="Dehydroquinate synthase-like - alpha domain"/>
    <property type="match status" value="1"/>
</dbReference>
<keyword evidence="18 19" id="KW-0170">Cobalt</keyword>
<comment type="function">
    <text evidence="4 19">Catalyzes the conversion of 3-deoxy-D-arabino-heptulosonate 7-phosphate (DAHP) to dehydroquinate (DHQ).</text>
</comment>
<organism evidence="22 23">
    <name type="scientific">Alteripontixanthobacter maritimus</name>
    <dbReference type="NCBI Taxonomy" id="2161824"/>
    <lineage>
        <taxon>Bacteria</taxon>
        <taxon>Pseudomonadati</taxon>
        <taxon>Pseudomonadota</taxon>
        <taxon>Alphaproteobacteria</taxon>
        <taxon>Sphingomonadales</taxon>
        <taxon>Erythrobacteraceae</taxon>
        <taxon>Alteripontixanthobacter</taxon>
    </lineage>
</organism>
<evidence type="ECO:0000256" key="2">
    <source>
        <dbReference type="ARBA" id="ARBA00001911"/>
    </source>
</evidence>
<protein>
    <recommendedName>
        <fullName evidence="9 19">3-dehydroquinate synthase</fullName>
        <shortName evidence="19">DHQS</shortName>
        <ecNumber evidence="8 19">4.2.3.4</ecNumber>
    </recommendedName>
</protein>
<evidence type="ECO:0000256" key="10">
    <source>
        <dbReference type="ARBA" id="ARBA00022490"/>
    </source>
</evidence>
<feature type="binding site" evidence="19">
    <location>
        <position position="260"/>
    </location>
    <ligand>
        <name>Zn(2+)</name>
        <dbReference type="ChEBI" id="CHEBI:29105"/>
    </ligand>
</feature>
<dbReference type="PIRSF" id="PIRSF001455">
    <property type="entry name" value="DHQ_synth"/>
    <property type="match status" value="1"/>
</dbReference>
<keyword evidence="11 19" id="KW-0028">Amino-acid biosynthesis</keyword>
<comment type="similarity">
    <text evidence="7 19">Belongs to the sugar phosphate cyclases superfamily. Dehydroquinate synthase family.</text>
</comment>
<name>A0A369Q7Z2_9SPHN</name>
<evidence type="ECO:0000256" key="1">
    <source>
        <dbReference type="ARBA" id="ARBA00001393"/>
    </source>
</evidence>
<evidence type="ECO:0000256" key="14">
    <source>
        <dbReference type="ARBA" id="ARBA00022833"/>
    </source>
</evidence>
<dbReference type="EC" id="4.2.3.4" evidence="8 19"/>
<keyword evidence="14 19" id="KW-0862">Zinc</keyword>
<feature type="binding site" evidence="19">
    <location>
        <begin position="117"/>
        <end position="121"/>
    </location>
    <ligand>
        <name>NAD(+)</name>
        <dbReference type="ChEBI" id="CHEBI:57540"/>
    </ligand>
</feature>
<feature type="binding site" evidence="19">
    <location>
        <begin position="141"/>
        <end position="142"/>
    </location>
    <ligand>
        <name>NAD(+)</name>
        <dbReference type="ChEBI" id="CHEBI:57540"/>
    </ligand>
</feature>
<evidence type="ECO:0000256" key="6">
    <source>
        <dbReference type="ARBA" id="ARBA00004661"/>
    </source>
</evidence>
<feature type="binding site" evidence="19">
    <location>
        <position position="163"/>
    </location>
    <ligand>
        <name>NAD(+)</name>
        <dbReference type="ChEBI" id="CHEBI:57540"/>
    </ligand>
</feature>
<dbReference type="GO" id="GO:0009423">
    <property type="term" value="P:chorismate biosynthetic process"/>
    <property type="evidence" value="ECO:0007669"/>
    <property type="project" value="UniProtKB-UniRule"/>
</dbReference>
<dbReference type="GO" id="GO:0003856">
    <property type="term" value="F:3-dehydroquinate synthase activity"/>
    <property type="evidence" value="ECO:0007669"/>
    <property type="project" value="UniProtKB-UniRule"/>
</dbReference>
<evidence type="ECO:0000256" key="9">
    <source>
        <dbReference type="ARBA" id="ARBA00017684"/>
    </source>
</evidence>
<feature type="binding site" evidence="19">
    <location>
        <begin position="181"/>
        <end position="184"/>
    </location>
    <ligand>
        <name>NAD(+)</name>
        <dbReference type="ChEBI" id="CHEBI:57540"/>
    </ligand>
</feature>
<dbReference type="FunFam" id="3.40.50.1970:FF:000007">
    <property type="entry name" value="Pentafunctional AROM polypeptide"/>
    <property type="match status" value="1"/>
</dbReference>
<dbReference type="GO" id="GO:0009073">
    <property type="term" value="P:aromatic amino acid family biosynthetic process"/>
    <property type="evidence" value="ECO:0007669"/>
    <property type="project" value="UniProtKB-KW"/>
</dbReference>
<dbReference type="GO" id="GO:0046872">
    <property type="term" value="F:metal ion binding"/>
    <property type="evidence" value="ECO:0007669"/>
    <property type="project" value="UniProtKB-KW"/>
</dbReference>
<proteinExistence type="inferred from homology"/>
<dbReference type="GO" id="GO:0000166">
    <property type="term" value="F:nucleotide binding"/>
    <property type="evidence" value="ECO:0007669"/>
    <property type="project" value="UniProtKB-KW"/>
</dbReference>
<comment type="caution">
    <text evidence="22">The sequence shown here is derived from an EMBL/GenBank/DDBJ whole genome shotgun (WGS) entry which is preliminary data.</text>
</comment>
<evidence type="ECO:0000256" key="7">
    <source>
        <dbReference type="ARBA" id="ARBA00005412"/>
    </source>
</evidence>